<feature type="domain" description="Ketopantoate reductase N-terminal" evidence="2">
    <location>
        <begin position="9"/>
        <end position="85"/>
    </location>
</feature>
<dbReference type="VEuPathDB" id="FungiDB:A1O9_02613"/>
<evidence type="ECO:0000259" key="2">
    <source>
        <dbReference type="Pfam" id="PF02558"/>
    </source>
</evidence>
<dbReference type="RefSeq" id="XP_013263638.1">
    <property type="nucleotide sequence ID" value="XM_013408184.1"/>
</dbReference>
<gene>
    <name evidence="3" type="ORF">A1O9_02613</name>
</gene>
<dbReference type="GeneID" id="25277554"/>
<dbReference type="EMBL" id="AMGV01000002">
    <property type="protein sequence ID" value="KEF61048.1"/>
    <property type="molecule type" value="Genomic_DNA"/>
</dbReference>
<keyword evidence="4" id="KW-1185">Reference proteome</keyword>
<keyword evidence="1" id="KW-1133">Transmembrane helix</keyword>
<dbReference type="AlphaFoldDB" id="A0A072PNW8"/>
<protein>
    <recommendedName>
        <fullName evidence="2">Ketopantoate reductase N-terminal domain-containing protein</fullName>
    </recommendedName>
</protein>
<dbReference type="HOGENOM" id="CLU_076397_0_0_1"/>
<feature type="transmembrane region" description="Helical" evidence="1">
    <location>
        <begin position="7"/>
        <end position="25"/>
    </location>
</feature>
<comment type="caution">
    <text evidence="3">The sequence shown here is derived from an EMBL/GenBank/DDBJ whole genome shotgun (WGS) entry which is preliminary data.</text>
</comment>
<dbReference type="Gene3D" id="3.40.50.720">
    <property type="entry name" value="NAD(P)-binding Rossmann-like Domain"/>
    <property type="match status" value="1"/>
</dbReference>
<organism evidence="3 4">
    <name type="scientific">Exophiala aquamarina CBS 119918</name>
    <dbReference type="NCBI Taxonomy" id="1182545"/>
    <lineage>
        <taxon>Eukaryota</taxon>
        <taxon>Fungi</taxon>
        <taxon>Dikarya</taxon>
        <taxon>Ascomycota</taxon>
        <taxon>Pezizomycotina</taxon>
        <taxon>Eurotiomycetes</taxon>
        <taxon>Chaetothyriomycetidae</taxon>
        <taxon>Chaetothyriales</taxon>
        <taxon>Herpotrichiellaceae</taxon>
        <taxon>Exophiala</taxon>
    </lineage>
</organism>
<dbReference type="InterPro" id="IPR013332">
    <property type="entry name" value="KPR_N"/>
</dbReference>
<dbReference type="Pfam" id="PF02558">
    <property type="entry name" value="ApbA"/>
    <property type="match status" value="1"/>
</dbReference>
<dbReference type="SUPFAM" id="SSF51735">
    <property type="entry name" value="NAD(P)-binding Rossmann-fold domains"/>
    <property type="match status" value="1"/>
</dbReference>
<name>A0A072PNW8_9EURO</name>
<evidence type="ECO:0000313" key="3">
    <source>
        <dbReference type="EMBL" id="KEF61048.1"/>
    </source>
</evidence>
<evidence type="ECO:0000313" key="4">
    <source>
        <dbReference type="Proteomes" id="UP000027920"/>
    </source>
</evidence>
<keyword evidence="1" id="KW-0472">Membrane</keyword>
<dbReference type="InterPro" id="IPR036291">
    <property type="entry name" value="NAD(P)-bd_dom_sf"/>
</dbReference>
<evidence type="ECO:0000256" key="1">
    <source>
        <dbReference type="SAM" id="Phobius"/>
    </source>
</evidence>
<sequence>MGKTQDRHILIVGAGSMGIIMGYILQLSGAEVTFLVRPHRAEALSRPQKLYSYDDHQLKTYTGYKLITSPSEMLGAGYDYVVITLDGAALRNEVGQALVKTIGEAVRGTTTKVIVGTVFIDIRSWFLKATGLESEQVVSGQLVIHIYPTSAVTLPVHAPTDEKLLAQADQAYTDCLGPGMTLGDGSLAAANDFAQLWNASGVSTCNVVSEEQFSLNTSSLFPILAVCELLGWSSFQNLDSTDPLWRLAVAAVKEIQGLTIHGTIGQQAAGSTTDAGIAQVFAGIEKVMLPMDWQSFNRYHHGAKVNAQDRELLRVCITMGEADGKPVAAIKDLLQRVEHHASQA</sequence>
<reference evidence="3 4" key="1">
    <citation type="submission" date="2013-03" db="EMBL/GenBank/DDBJ databases">
        <title>The Genome Sequence of Exophiala aquamarina CBS 119918.</title>
        <authorList>
            <consortium name="The Broad Institute Genomics Platform"/>
            <person name="Cuomo C."/>
            <person name="de Hoog S."/>
            <person name="Gorbushina A."/>
            <person name="Walker B."/>
            <person name="Young S.K."/>
            <person name="Zeng Q."/>
            <person name="Gargeya S."/>
            <person name="Fitzgerald M."/>
            <person name="Haas B."/>
            <person name="Abouelleil A."/>
            <person name="Allen A.W."/>
            <person name="Alvarado L."/>
            <person name="Arachchi H.M."/>
            <person name="Berlin A.M."/>
            <person name="Chapman S.B."/>
            <person name="Gainer-Dewar J."/>
            <person name="Goldberg J."/>
            <person name="Griggs A."/>
            <person name="Gujja S."/>
            <person name="Hansen M."/>
            <person name="Howarth C."/>
            <person name="Imamovic A."/>
            <person name="Ireland A."/>
            <person name="Larimer J."/>
            <person name="McCowan C."/>
            <person name="Murphy C."/>
            <person name="Pearson M."/>
            <person name="Poon T.W."/>
            <person name="Priest M."/>
            <person name="Roberts A."/>
            <person name="Saif S."/>
            <person name="Shea T."/>
            <person name="Sisk P."/>
            <person name="Sykes S."/>
            <person name="Wortman J."/>
            <person name="Nusbaum C."/>
            <person name="Birren B."/>
        </authorList>
    </citation>
    <scope>NUCLEOTIDE SEQUENCE [LARGE SCALE GENOMIC DNA]</scope>
    <source>
        <strain evidence="3 4">CBS 119918</strain>
    </source>
</reference>
<accession>A0A072PNW8</accession>
<keyword evidence="1" id="KW-0812">Transmembrane</keyword>
<dbReference type="OrthoDB" id="3753531at2759"/>
<dbReference type="Proteomes" id="UP000027920">
    <property type="component" value="Unassembled WGS sequence"/>
</dbReference>
<proteinExistence type="predicted"/>